<evidence type="ECO:0000313" key="2">
    <source>
        <dbReference type="Proteomes" id="UP000268048"/>
    </source>
</evidence>
<accession>A0A3G7TFY0</accession>
<organism evidence="1 2">
    <name type="scientific">Pseudomonas chlororaphis</name>
    <dbReference type="NCBI Taxonomy" id="587753"/>
    <lineage>
        <taxon>Bacteria</taxon>
        <taxon>Pseudomonadati</taxon>
        <taxon>Pseudomonadota</taxon>
        <taxon>Gammaproteobacteria</taxon>
        <taxon>Pseudomonadales</taxon>
        <taxon>Pseudomonadaceae</taxon>
        <taxon>Pseudomonas</taxon>
    </lineage>
</organism>
<protein>
    <submittedName>
        <fullName evidence="1">Uncharacterized protein</fullName>
    </submittedName>
</protein>
<reference evidence="1 2" key="1">
    <citation type="submission" date="2018-03" db="EMBL/GenBank/DDBJ databases">
        <title>Diversity of phytobeneficial traits revealed by whole-genome analysis of worldwide-isolated phenazine-producing Pseudomonas spp.</title>
        <authorList>
            <person name="Biessy A."/>
            <person name="Novinscak A."/>
            <person name="Blom J."/>
            <person name="Leger G."/>
            <person name="Thomashow L.S."/>
            <person name="Cazorla F.M."/>
            <person name="Josic D."/>
            <person name="Filion M."/>
        </authorList>
    </citation>
    <scope>NUCLEOTIDE SEQUENCE [LARGE SCALE GENOMIC DNA]</scope>
    <source>
        <strain evidence="1 2">B25</strain>
    </source>
</reference>
<name>A0A3G7TFY0_9PSED</name>
<dbReference type="EMBL" id="CP027753">
    <property type="protein sequence ID" value="AZE46000.1"/>
    <property type="molecule type" value="Genomic_DNA"/>
</dbReference>
<dbReference type="AlphaFoldDB" id="A0A3G7TFY0"/>
<evidence type="ECO:0000313" key="1">
    <source>
        <dbReference type="EMBL" id="AZE46000.1"/>
    </source>
</evidence>
<gene>
    <name evidence="1" type="ORF">C4K04_0296</name>
</gene>
<dbReference type="Proteomes" id="UP000268048">
    <property type="component" value="Chromosome"/>
</dbReference>
<proteinExistence type="predicted"/>
<sequence length="39" mass="4611">MYLEYRGARFCERFALDRSLAKARQRLQGVAGKTSYRQN</sequence>